<name>A0ABU3UXR1_9ACTN</name>
<evidence type="ECO:0000313" key="1">
    <source>
        <dbReference type="EMBL" id="MDU8998714.1"/>
    </source>
</evidence>
<dbReference type="Proteomes" id="UP001257627">
    <property type="component" value="Unassembled WGS sequence"/>
</dbReference>
<accession>A0ABU3UXR1</accession>
<keyword evidence="2" id="KW-1185">Reference proteome</keyword>
<proteinExistence type="predicted"/>
<gene>
    <name evidence="1" type="ORF">PU648_41405</name>
</gene>
<protein>
    <submittedName>
        <fullName evidence="1">Uncharacterized protein</fullName>
    </submittedName>
</protein>
<evidence type="ECO:0000313" key="2">
    <source>
        <dbReference type="Proteomes" id="UP001257627"/>
    </source>
</evidence>
<reference evidence="1 2" key="1">
    <citation type="submission" date="2023-02" db="EMBL/GenBank/DDBJ databases">
        <authorList>
            <person name="Maleckis M."/>
        </authorList>
    </citation>
    <scope>NUCLEOTIDE SEQUENCE [LARGE SCALE GENOMIC DNA]</scope>
    <source>
        <strain evidence="1 2">P8-A2</strain>
    </source>
</reference>
<organism evidence="1 2">
    <name type="scientific">Streptomyces mirabilis</name>
    <dbReference type="NCBI Taxonomy" id="68239"/>
    <lineage>
        <taxon>Bacteria</taxon>
        <taxon>Bacillati</taxon>
        <taxon>Actinomycetota</taxon>
        <taxon>Actinomycetes</taxon>
        <taxon>Kitasatosporales</taxon>
        <taxon>Streptomycetaceae</taxon>
        <taxon>Streptomyces</taxon>
    </lineage>
</organism>
<dbReference type="RefSeq" id="WP_316735351.1">
    <property type="nucleotide sequence ID" value="NZ_JARAKF010000001.1"/>
</dbReference>
<sequence>MDLSGSVPFLSRGVYQTKRKAHPHVVIADLPVRHVRYRLVVRREAVAARDFLTSNPFPAMRDGKSGNLEGICLMDAQRPQRANLRSGVDNDRVINLDETLPTALFGH</sequence>
<dbReference type="EMBL" id="JARAKF010000001">
    <property type="protein sequence ID" value="MDU8998714.1"/>
    <property type="molecule type" value="Genomic_DNA"/>
</dbReference>
<comment type="caution">
    <text evidence="1">The sequence shown here is derived from an EMBL/GenBank/DDBJ whole genome shotgun (WGS) entry which is preliminary data.</text>
</comment>